<proteinExistence type="predicted"/>
<sequence>MDKKKKLEFIGKNTDQYLQIQKRTLESRLDKIDLSKDKHAEIIKGETLKNVRDKGLSLLGPMGDVINTVITWNDDINQNINEAKKMILLEQYFTQSDEHSIAIQQLQSFITNPQGNTLFNKILRIVDDSPPDPELTYHLSNVLKKIIEDGNFEELFEKHKYALGQIERLTPQAITIIADYSNWPPIRLTTSIAFGPKVTSDFYMEFTTAYSQSKSITDTNKIKRIQHSVVEIQNLGLMYAYRAENDMTKCQLTDIGQELLNYIN</sequence>
<gene>
    <name evidence="1" type="ORF">C4B60_20940</name>
</gene>
<reference evidence="1 2" key="1">
    <citation type="submission" date="2018-02" db="EMBL/GenBank/DDBJ databases">
        <title>Jeotgalibacillus proteolyticum sp. nov. a protease producing bacterium isolated from ocean sediments of Laizhou Bay.</title>
        <authorList>
            <person name="Li Y."/>
        </authorList>
    </citation>
    <scope>NUCLEOTIDE SEQUENCE [LARGE SCALE GENOMIC DNA]</scope>
    <source>
        <strain evidence="1 2">22-7</strain>
    </source>
</reference>
<dbReference type="AlphaFoldDB" id="A0A2S5G683"/>
<dbReference type="Proteomes" id="UP000239047">
    <property type="component" value="Unassembled WGS sequence"/>
</dbReference>
<name>A0A2S5G683_9BACL</name>
<dbReference type="RefSeq" id="WP_104059914.1">
    <property type="nucleotide sequence ID" value="NZ_PREZ01000013.1"/>
</dbReference>
<evidence type="ECO:0008006" key="3">
    <source>
        <dbReference type="Google" id="ProtNLM"/>
    </source>
</evidence>
<dbReference type="EMBL" id="PREZ01000013">
    <property type="protein sequence ID" value="PPA68434.1"/>
    <property type="molecule type" value="Genomic_DNA"/>
</dbReference>
<comment type="caution">
    <text evidence="1">The sequence shown here is derived from an EMBL/GenBank/DDBJ whole genome shotgun (WGS) entry which is preliminary data.</text>
</comment>
<evidence type="ECO:0000313" key="1">
    <source>
        <dbReference type="EMBL" id="PPA68434.1"/>
    </source>
</evidence>
<protein>
    <recommendedName>
        <fullName evidence="3">DUF4393 domain-containing protein</fullName>
    </recommendedName>
</protein>
<keyword evidence="2" id="KW-1185">Reference proteome</keyword>
<evidence type="ECO:0000313" key="2">
    <source>
        <dbReference type="Proteomes" id="UP000239047"/>
    </source>
</evidence>
<accession>A0A2S5G683</accession>
<organism evidence="1 2">
    <name type="scientific">Jeotgalibacillus proteolyticus</name>
    <dbReference type="NCBI Taxonomy" id="2082395"/>
    <lineage>
        <taxon>Bacteria</taxon>
        <taxon>Bacillati</taxon>
        <taxon>Bacillota</taxon>
        <taxon>Bacilli</taxon>
        <taxon>Bacillales</taxon>
        <taxon>Caryophanaceae</taxon>
        <taxon>Jeotgalibacillus</taxon>
    </lineage>
</organism>
<dbReference type="OrthoDB" id="2452454at2"/>